<evidence type="ECO:0000313" key="10">
    <source>
        <dbReference type="Proteomes" id="UP000070444"/>
    </source>
</evidence>
<evidence type="ECO:0000256" key="1">
    <source>
        <dbReference type="ARBA" id="ARBA00022490"/>
    </source>
</evidence>
<dbReference type="InterPro" id="IPR027525">
    <property type="entry name" value="eIF3i"/>
</dbReference>
<sequence>MRPILLQGHTRPLTQIKYNRDGDLLFTVAKDNVANVWFSHNGERLGTYNGHQGSIWTIDVNDDCSLCITGSADNTARLWEVSTGKNLFTWEEKTAIKRACFSEDGKMVFFVTERRMGYPGGIYIYGINTQETTQQSVEPLYVFNPEGSKITVAAWGHNDKYIVCGHEDGSISLMDWKTGELEPKVHDHWGAITDIQFSDDKSYFICSSKDKTANLYETANLKLLKTYSTDTPLNSASITNIQEFVIVGGGQEAMNVTTTSLRAGKFECRFYEKILAEEIGRVRGHFGPINTIAVRPDGKGFSSGGEDGYVRIHHFDEDYFKFQV</sequence>
<feature type="repeat" description="WD" evidence="8">
    <location>
        <begin position="48"/>
        <end position="89"/>
    </location>
</feature>
<reference evidence="9 10" key="1">
    <citation type="journal article" date="2015" name="Genome Biol. Evol.">
        <title>Phylogenomic analyses indicate that early fungi evolved digesting cell walls of algal ancestors of land plants.</title>
        <authorList>
            <person name="Chang Y."/>
            <person name="Wang S."/>
            <person name="Sekimoto S."/>
            <person name="Aerts A.L."/>
            <person name="Choi C."/>
            <person name="Clum A."/>
            <person name="LaButti K.M."/>
            <person name="Lindquist E.A."/>
            <person name="Yee Ngan C."/>
            <person name="Ohm R.A."/>
            <person name="Salamov A.A."/>
            <person name="Grigoriev I.V."/>
            <person name="Spatafora J.W."/>
            <person name="Berbee M.L."/>
        </authorList>
    </citation>
    <scope>NUCLEOTIDE SEQUENCE [LARGE SCALE GENOMIC DNA]</scope>
    <source>
        <strain evidence="9 10">NRRL 28638</strain>
    </source>
</reference>
<feature type="repeat" description="WD" evidence="8">
    <location>
        <begin position="185"/>
        <end position="226"/>
    </location>
</feature>
<dbReference type="OrthoDB" id="24966at2759"/>
<dbReference type="InterPro" id="IPR015943">
    <property type="entry name" value="WD40/YVTN_repeat-like_dom_sf"/>
</dbReference>
<evidence type="ECO:0000313" key="9">
    <source>
        <dbReference type="EMBL" id="KXN67052.1"/>
    </source>
</evidence>
<keyword evidence="5 7" id="KW-0648">Protein biosynthesis</keyword>
<comment type="similarity">
    <text evidence="7">Belongs to the eIF-3 subunit I family.</text>
</comment>
<feature type="repeat" description="WD" evidence="8">
    <location>
        <begin position="282"/>
        <end position="312"/>
    </location>
</feature>
<dbReference type="AlphaFoldDB" id="A0A137NWA2"/>
<dbReference type="Gene3D" id="2.130.10.10">
    <property type="entry name" value="YVTN repeat-like/Quinoprotein amine dehydrogenase"/>
    <property type="match status" value="1"/>
</dbReference>
<dbReference type="GO" id="GO:0071540">
    <property type="term" value="C:eukaryotic translation initiation factor 3 complex, eIF3e"/>
    <property type="evidence" value="ECO:0007669"/>
    <property type="project" value="EnsemblFungi"/>
</dbReference>
<evidence type="ECO:0000256" key="3">
    <source>
        <dbReference type="ARBA" id="ARBA00022574"/>
    </source>
</evidence>
<dbReference type="InterPro" id="IPR019775">
    <property type="entry name" value="WD40_repeat_CS"/>
</dbReference>
<dbReference type="PROSITE" id="PS50294">
    <property type="entry name" value="WD_REPEATS_REGION"/>
    <property type="match status" value="2"/>
</dbReference>
<evidence type="ECO:0000256" key="4">
    <source>
        <dbReference type="ARBA" id="ARBA00022737"/>
    </source>
</evidence>
<dbReference type="GO" id="GO:0071541">
    <property type="term" value="C:eukaryotic translation initiation factor 3 complex, eIF3m"/>
    <property type="evidence" value="ECO:0007669"/>
    <property type="project" value="EnsemblFungi"/>
</dbReference>
<dbReference type="Proteomes" id="UP000070444">
    <property type="component" value="Unassembled WGS sequence"/>
</dbReference>
<dbReference type="Pfam" id="PF24805">
    <property type="entry name" value="EIF3I"/>
    <property type="match status" value="1"/>
</dbReference>
<dbReference type="InterPro" id="IPR036322">
    <property type="entry name" value="WD40_repeat_dom_sf"/>
</dbReference>
<keyword evidence="4" id="KW-0677">Repeat</keyword>
<dbReference type="GO" id="GO:0033290">
    <property type="term" value="C:eukaryotic 48S preinitiation complex"/>
    <property type="evidence" value="ECO:0007669"/>
    <property type="project" value="UniProtKB-UniRule"/>
</dbReference>
<dbReference type="OMA" id="VWFSHNG"/>
<keyword evidence="3 8" id="KW-0853">WD repeat</keyword>
<organism evidence="9 10">
    <name type="scientific">Conidiobolus coronatus (strain ATCC 28846 / CBS 209.66 / NRRL 28638)</name>
    <name type="common">Delacroixia coronata</name>
    <dbReference type="NCBI Taxonomy" id="796925"/>
    <lineage>
        <taxon>Eukaryota</taxon>
        <taxon>Fungi</taxon>
        <taxon>Fungi incertae sedis</taxon>
        <taxon>Zoopagomycota</taxon>
        <taxon>Entomophthoromycotina</taxon>
        <taxon>Entomophthoromycetes</taxon>
        <taxon>Entomophthorales</taxon>
        <taxon>Ancylistaceae</taxon>
        <taxon>Conidiobolus</taxon>
    </lineage>
</organism>
<comment type="subcellular location">
    <subcellularLocation>
        <location evidence="7">Cytoplasm</location>
    </subcellularLocation>
</comment>
<evidence type="ECO:0000256" key="2">
    <source>
        <dbReference type="ARBA" id="ARBA00022540"/>
    </source>
</evidence>
<evidence type="ECO:0000256" key="6">
    <source>
        <dbReference type="ARBA" id="ARBA00038394"/>
    </source>
</evidence>
<comment type="subunit">
    <text evidence="7">Component of the eukaryotic translation initiation factor 3 (eIF-3) complex.</text>
</comment>
<dbReference type="SUPFAM" id="SSF50978">
    <property type="entry name" value="WD40 repeat-like"/>
    <property type="match status" value="1"/>
</dbReference>
<dbReference type="FunFam" id="2.130.10.10:FF:000127">
    <property type="entry name" value="Eukaryotic translation initiation factor 3 subunit I"/>
    <property type="match status" value="1"/>
</dbReference>
<dbReference type="GO" id="GO:0016282">
    <property type="term" value="C:eukaryotic 43S preinitiation complex"/>
    <property type="evidence" value="ECO:0007669"/>
    <property type="project" value="UniProtKB-UniRule"/>
</dbReference>
<evidence type="ECO:0000256" key="5">
    <source>
        <dbReference type="ARBA" id="ARBA00022917"/>
    </source>
</evidence>
<dbReference type="EMBL" id="KQ964664">
    <property type="protein sequence ID" value="KXN67052.1"/>
    <property type="molecule type" value="Genomic_DNA"/>
</dbReference>
<gene>
    <name evidence="7" type="primary">TIF34</name>
    <name evidence="9" type="ORF">CONCODRAFT_80290</name>
</gene>
<proteinExistence type="inferred from homology"/>
<dbReference type="GO" id="GO:0003723">
    <property type="term" value="F:RNA binding"/>
    <property type="evidence" value="ECO:0007669"/>
    <property type="project" value="TreeGrafter"/>
</dbReference>
<dbReference type="PROSITE" id="PS50082">
    <property type="entry name" value="WD_REPEATS_2"/>
    <property type="match status" value="4"/>
</dbReference>
<protein>
    <recommendedName>
        <fullName evidence="7">Eukaryotic translation initiation factor 3 subunit I</fullName>
        <shortName evidence="7">eIF3i</shortName>
    </recommendedName>
    <alternativeName>
        <fullName evidence="7">Eukaryotic translation initiation factor 3 39 kDa subunit homolog</fullName>
        <shortName evidence="7">eIF-3 39 kDa subunit homolog</shortName>
    </alternativeName>
</protein>
<dbReference type="GO" id="GO:0001732">
    <property type="term" value="P:formation of cytoplasmic translation initiation complex"/>
    <property type="evidence" value="ECO:0007669"/>
    <property type="project" value="UniProtKB-UniRule"/>
</dbReference>
<feature type="repeat" description="WD" evidence="8">
    <location>
        <begin position="6"/>
        <end position="47"/>
    </location>
</feature>
<evidence type="ECO:0000256" key="7">
    <source>
        <dbReference type="HAMAP-Rule" id="MF_03008"/>
    </source>
</evidence>
<comment type="function">
    <text evidence="7">Component of the eukaryotic translation initiation factor 3 (eIF-3) complex, which is involved in protein synthesis of a specialized repertoire of mRNAs and, together with other initiation factors, stimulates binding of mRNA and methionyl-tRNAi to the 40S ribosome. The eIF-3 complex specifically targets and initiates translation of a subset of mRNAs involved in cell proliferation.</text>
</comment>
<keyword evidence="2 7" id="KW-0396">Initiation factor</keyword>
<dbReference type="PANTHER" id="PTHR19877:SF1">
    <property type="entry name" value="EUKARYOTIC TRANSLATION INITIATION FACTOR 3 SUBUNIT I"/>
    <property type="match status" value="1"/>
</dbReference>
<dbReference type="GO" id="GO:0003743">
    <property type="term" value="F:translation initiation factor activity"/>
    <property type="evidence" value="ECO:0007669"/>
    <property type="project" value="UniProtKB-UniRule"/>
</dbReference>
<dbReference type="GO" id="GO:0034399">
    <property type="term" value="C:nuclear periphery"/>
    <property type="evidence" value="ECO:0007669"/>
    <property type="project" value="EnsemblFungi"/>
</dbReference>
<dbReference type="HAMAP" id="MF_03008">
    <property type="entry name" value="eIF3i"/>
    <property type="match status" value="1"/>
</dbReference>
<keyword evidence="10" id="KW-1185">Reference proteome</keyword>
<comment type="similarity">
    <text evidence="6">Belongs to the WD repeat STRAP family.</text>
</comment>
<dbReference type="PROSITE" id="PS00678">
    <property type="entry name" value="WD_REPEATS_1"/>
    <property type="match status" value="1"/>
</dbReference>
<accession>A0A137NWA2</accession>
<evidence type="ECO:0000256" key="8">
    <source>
        <dbReference type="PROSITE-ProRule" id="PRU00221"/>
    </source>
</evidence>
<dbReference type="SMART" id="SM00320">
    <property type="entry name" value="WD40"/>
    <property type="match status" value="5"/>
</dbReference>
<keyword evidence="1 7" id="KW-0963">Cytoplasm</keyword>
<dbReference type="PANTHER" id="PTHR19877">
    <property type="entry name" value="EUKARYOTIC TRANSLATION INITIATION FACTOR 3 SUBUNIT I"/>
    <property type="match status" value="1"/>
</dbReference>
<name>A0A137NWA2_CONC2</name>
<dbReference type="InterPro" id="IPR001680">
    <property type="entry name" value="WD40_rpt"/>
</dbReference>
<dbReference type="STRING" id="796925.A0A137NWA2"/>